<proteinExistence type="predicted"/>
<comment type="caution">
    <text evidence="2">The sequence shown here is derived from an EMBL/GenBank/DDBJ whole genome shotgun (WGS) entry which is preliminary data.</text>
</comment>
<evidence type="ECO:0000313" key="2">
    <source>
        <dbReference type="EMBL" id="GMI40498.1"/>
    </source>
</evidence>
<name>A0A9W7GCZ6_9STRA</name>
<evidence type="ECO:0000256" key="1">
    <source>
        <dbReference type="SAM" id="MobiDB-lite"/>
    </source>
</evidence>
<dbReference type="EMBL" id="BRYA01000130">
    <property type="protein sequence ID" value="GMI40498.1"/>
    <property type="molecule type" value="Genomic_DNA"/>
</dbReference>
<protein>
    <submittedName>
        <fullName evidence="2">Uncharacterized protein</fullName>
    </submittedName>
</protein>
<accession>A0A9W7GCZ6</accession>
<reference evidence="3" key="1">
    <citation type="journal article" date="2023" name="Commun. Biol.">
        <title>Genome analysis of Parmales, the sister group of diatoms, reveals the evolutionary specialization of diatoms from phago-mixotrophs to photoautotrophs.</title>
        <authorList>
            <person name="Ban H."/>
            <person name="Sato S."/>
            <person name="Yoshikawa S."/>
            <person name="Yamada K."/>
            <person name="Nakamura Y."/>
            <person name="Ichinomiya M."/>
            <person name="Sato N."/>
            <person name="Blanc-Mathieu R."/>
            <person name="Endo H."/>
            <person name="Kuwata A."/>
            <person name="Ogata H."/>
        </authorList>
    </citation>
    <scope>NUCLEOTIDE SEQUENCE [LARGE SCALE GENOMIC DNA]</scope>
</reference>
<dbReference type="SUPFAM" id="SSF56300">
    <property type="entry name" value="Metallo-dependent phosphatases"/>
    <property type="match status" value="1"/>
</dbReference>
<feature type="region of interest" description="Disordered" evidence="1">
    <location>
        <begin position="29"/>
        <end position="48"/>
    </location>
</feature>
<gene>
    <name evidence="2" type="ORF">TrCOL_g10995</name>
</gene>
<dbReference type="Proteomes" id="UP001165065">
    <property type="component" value="Unassembled WGS sequence"/>
</dbReference>
<dbReference type="OrthoDB" id="10265567at2759"/>
<evidence type="ECO:0000313" key="3">
    <source>
        <dbReference type="Proteomes" id="UP001165065"/>
    </source>
</evidence>
<dbReference type="Gene3D" id="3.60.21.10">
    <property type="match status" value="1"/>
</dbReference>
<organism evidence="2 3">
    <name type="scientific">Triparma columacea</name>
    <dbReference type="NCBI Taxonomy" id="722753"/>
    <lineage>
        <taxon>Eukaryota</taxon>
        <taxon>Sar</taxon>
        <taxon>Stramenopiles</taxon>
        <taxon>Ochrophyta</taxon>
        <taxon>Bolidophyceae</taxon>
        <taxon>Parmales</taxon>
        <taxon>Triparmaceae</taxon>
        <taxon>Triparma</taxon>
    </lineage>
</organism>
<dbReference type="InterPro" id="IPR029052">
    <property type="entry name" value="Metallo-depent_PP-like"/>
</dbReference>
<sequence length="389" mass="41615">MMPLNAYSPTASRAACKILRPSSFSSLLSSSSPLSSTLRLSSSASTPSCPLSYRSSPSKFGTIPLTNLKNPDLLYVVGGLYGNTNALSKIAHLASLESTPPTIIFNGDFNFFNVSPSSFHSINSAVLNGPHHVATAGNVEREISSSSSYIGCGCSYPSFVGEAVVSRSDDIVSRLHETCRNSEHHKALGELPPYLKTVVGGKTVGVLHGDFHSLAGWSFAAEAMTPVDDDLHKALGVDGSFRVTSGEEVVEEFEEAGVDIVACTHTCLAFGQKFTSSKSNKDYVLFNSGSAGMSNFKSTTYGCITRISSPLSPLSPSVEAEVLYSTDLDGVNISALKVEFDNEGWREAFKTMWGEGSSARLSYWERIKEGVGFWGLDQAAKKGVKLRGR</sequence>
<keyword evidence="3" id="KW-1185">Reference proteome</keyword>
<dbReference type="AlphaFoldDB" id="A0A9W7GCZ6"/>